<dbReference type="EMBL" id="BOQT01000012">
    <property type="protein sequence ID" value="GIN22028.1"/>
    <property type="molecule type" value="Genomic_DNA"/>
</dbReference>
<protein>
    <submittedName>
        <fullName evidence="1">Uncharacterized protein</fullName>
    </submittedName>
</protein>
<sequence>MKSQRKALKKQLDNEMIHITFSKQKEVMGRLHPVSFKQKAQLIWNKEIELPLLPLTAICMLICLSLGVKYINNYDSIPDSTEKKAGELIKIEDYVYWKKDLEKTVMRYED</sequence>
<comment type="caution">
    <text evidence="1">The sequence shown here is derived from an EMBL/GenBank/DDBJ whole genome shotgun (WGS) entry which is preliminary data.</text>
</comment>
<proteinExistence type="predicted"/>
<evidence type="ECO:0000313" key="1">
    <source>
        <dbReference type="EMBL" id="GIN22028.1"/>
    </source>
</evidence>
<evidence type="ECO:0000313" key="2">
    <source>
        <dbReference type="Proteomes" id="UP000680279"/>
    </source>
</evidence>
<organism evidence="1 2">
    <name type="scientific">Siminovitchia fordii</name>
    <dbReference type="NCBI Taxonomy" id="254759"/>
    <lineage>
        <taxon>Bacteria</taxon>
        <taxon>Bacillati</taxon>
        <taxon>Bacillota</taxon>
        <taxon>Bacilli</taxon>
        <taxon>Bacillales</taxon>
        <taxon>Bacillaceae</taxon>
        <taxon>Siminovitchia</taxon>
    </lineage>
</organism>
<dbReference type="Proteomes" id="UP000680279">
    <property type="component" value="Unassembled WGS sequence"/>
</dbReference>
<dbReference type="RefSeq" id="WP_212963502.1">
    <property type="nucleotide sequence ID" value="NZ_BOQT01000012.1"/>
</dbReference>
<name>A0ABQ4K8G9_9BACI</name>
<keyword evidence="2" id="KW-1185">Reference proteome</keyword>
<accession>A0ABQ4K8G9</accession>
<reference evidence="1 2" key="1">
    <citation type="submission" date="2021-03" db="EMBL/GenBank/DDBJ databases">
        <title>Antimicrobial resistance genes in bacteria isolated from Japanese honey, and their potential for conferring macrolide and lincosamide resistance in the American foulbrood pathogen Paenibacillus larvae.</title>
        <authorList>
            <person name="Okamoto M."/>
            <person name="Kumagai M."/>
            <person name="Kanamori H."/>
            <person name="Takamatsu D."/>
        </authorList>
    </citation>
    <scope>NUCLEOTIDE SEQUENCE [LARGE SCALE GENOMIC DNA]</scope>
    <source>
        <strain evidence="1 2">J1TS3</strain>
    </source>
</reference>
<gene>
    <name evidence="1" type="ORF">J1TS3_31620</name>
</gene>